<dbReference type="InterPro" id="IPR001905">
    <property type="entry name" value="Ammonium_transpt"/>
</dbReference>
<dbReference type="Gene3D" id="1.10.3430.10">
    <property type="entry name" value="Ammonium transporter AmtB like domains"/>
    <property type="match status" value="1"/>
</dbReference>
<name>A0A4Q2D5D1_9AGAR</name>
<feature type="transmembrane region" description="Helical" evidence="8">
    <location>
        <begin position="153"/>
        <end position="174"/>
    </location>
</feature>
<evidence type="ECO:0000256" key="5">
    <source>
        <dbReference type="ARBA" id="ARBA00022989"/>
    </source>
</evidence>
<dbReference type="FunFam" id="1.10.3430.10:FF:000003">
    <property type="entry name" value="Ammonium transporter"/>
    <property type="match status" value="1"/>
</dbReference>
<dbReference type="NCBIfam" id="TIGR00836">
    <property type="entry name" value="amt"/>
    <property type="match status" value="1"/>
</dbReference>
<feature type="transmembrane region" description="Helical" evidence="8">
    <location>
        <begin position="99"/>
        <end position="119"/>
    </location>
</feature>
<comment type="similarity">
    <text evidence="2 8">Belongs to the ammonia transporter channel (TC 1.A.11.2) family.</text>
</comment>
<comment type="subcellular location">
    <subcellularLocation>
        <location evidence="8">Cell membrane</location>
        <topology evidence="8">Multi-pass membrane protein</topology>
    </subcellularLocation>
    <subcellularLocation>
        <location evidence="1">Membrane</location>
        <topology evidence="1">Multi-pass membrane protein</topology>
    </subcellularLocation>
</comment>
<dbReference type="Proteomes" id="UP000290288">
    <property type="component" value="Unassembled WGS sequence"/>
</dbReference>
<evidence type="ECO:0000256" key="6">
    <source>
        <dbReference type="ARBA" id="ARBA00023136"/>
    </source>
</evidence>
<dbReference type="EMBL" id="SDEE01000675">
    <property type="protein sequence ID" value="RXW14610.1"/>
    <property type="molecule type" value="Genomic_DNA"/>
</dbReference>
<gene>
    <name evidence="11" type="ORF">EST38_g11246</name>
</gene>
<keyword evidence="6 8" id="KW-0472">Membrane</keyword>
<dbReference type="InterPro" id="IPR029020">
    <property type="entry name" value="Ammonium/urea_transptr"/>
</dbReference>
<dbReference type="InterPro" id="IPR018047">
    <property type="entry name" value="Ammonium_transpt_CS"/>
</dbReference>
<feature type="transmembrane region" description="Helical" evidence="8">
    <location>
        <begin position="261"/>
        <end position="282"/>
    </location>
</feature>
<dbReference type="InterPro" id="IPR024041">
    <property type="entry name" value="NH4_transpt_AmtB-like_dom"/>
</dbReference>
<feature type="transmembrane region" description="Helical" evidence="8">
    <location>
        <begin position="66"/>
        <end position="87"/>
    </location>
</feature>
<evidence type="ECO:0000256" key="1">
    <source>
        <dbReference type="ARBA" id="ARBA00004141"/>
    </source>
</evidence>
<organism evidence="11 12">
    <name type="scientific">Candolleomyces aberdarensis</name>
    <dbReference type="NCBI Taxonomy" id="2316362"/>
    <lineage>
        <taxon>Eukaryota</taxon>
        <taxon>Fungi</taxon>
        <taxon>Dikarya</taxon>
        <taxon>Basidiomycota</taxon>
        <taxon>Agaricomycotina</taxon>
        <taxon>Agaricomycetes</taxon>
        <taxon>Agaricomycetidae</taxon>
        <taxon>Agaricales</taxon>
        <taxon>Agaricineae</taxon>
        <taxon>Psathyrellaceae</taxon>
        <taxon>Candolleomyces</taxon>
    </lineage>
</organism>
<evidence type="ECO:0000256" key="2">
    <source>
        <dbReference type="ARBA" id="ARBA00005887"/>
    </source>
</evidence>
<evidence type="ECO:0000256" key="3">
    <source>
        <dbReference type="ARBA" id="ARBA00022448"/>
    </source>
</evidence>
<evidence type="ECO:0000256" key="7">
    <source>
        <dbReference type="ARBA" id="ARBA00023177"/>
    </source>
</evidence>
<keyword evidence="3 8" id="KW-0813">Transport</keyword>
<feature type="transmembrane region" description="Helical" evidence="8">
    <location>
        <begin position="220"/>
        <end position="241"/>
    </location>
</feature>
<feature type="transmembrane region" description="Helical" evidence="8">
    <location>
        <begin position="288"/>
        <end position="308"/>
    </location>
</feature>
<evidence type="ECO:0000256" key="9">
    <source>
        <dbReference type="SAM" id="MobiDB-lite"/>
    </source>
</evidence>
<evidence type="ECO:0000259" key="10">
    <source>
        <dbReference type="Pfam" id="PF00909"/>
    </source>
</evidence>
<comment type="caution">
    <text evidence="11">The sequence shown here is derived from an EMBL/GenBank/DDBJ whole genome shotgun (WGS) entry which is preliminary data.</text>
</comment>
<feature type="region of interest" description="Disordered" evidence="9">
    <location>
        <begin position="496"/>
        <end position="522"/>
    </location>
</feature>
<dbReference type="PANTHER" id="PTHR43029">
    <property type="entry name" value="AMMONIUM TRANSPORTER MEP2"/>
    <property type="match status" value="1"/>
</dbReference>
<dbReference type="GO" id="GO:0008519">
    <property type="term" value="F:ammonium channel activity"/>
    <property type="evidence" value="ECO:0007669"/>
    <property type="project" value="InterPro"/>
</dbReference>
<dbReference type="STRING" id="2316362.A0A4Q2D5D1"/>
<evidence type="ECO:0000256" key="8">
    <source>
        <dbReference type="RuleBase" id="RU362002"/>
    </source>
</evidence>
<feature type="transmembrane region" description="Helical" evidence="8">
    <location>
        <begin position="33"/>
        <end position="51"/>
    </location>
</feature>
<dbReference type="GO" id="GO:0005886">
    <property type="term" value="C:plasma membrane"/>
    <property type="evidence" value="ECO:0007669"/>
    <property type="project" value="UniProtKB-SubCell"/>
</dbReference>
<feature type="transmembrane region" description="Helical" evidence="8">
    <location>
        <begin position="387"/>
        <end position="410"/>
    </location>
</feature>
<feature type="compositionally biased region" description="Polar residues" evidence="9">
    <location>
        <begin position="496"/>
        <end position="508"/>
    </location>
</feature>
<keyword evidence="4 8" id="KW-0812">Transmembrane</keyword>
<accession>A0A4Q2D5D1</accession>
<evidence type="ECO:0000313" key="12">
    <source>
        <dbReference type="Proteomes" id="UP000290288"/>
    </source>
</evidence>
<dbReference type="PROSITE" id="PS01219">
    <property type="entry name" value="AMMONIUM_TRANSP"/>
    <property type="match status" value="1"/>
</dbReference>
<proteinExistence type="inferred from homology"/>
<keyword evidence="12" id="KW-1185">Reference proteome</keyword>
<keyword evidence="5 8" id="KW-1133">Transmembrane helix</keyword>
<reference evidence="11 12" key="1">
    <citation type="submission" date="2019-01" db="EMBL/GenBank/DDBJ databases">
        <title>Draft genome sequence of Psathyrella aberdarensis IHI B618.</title>
        <authorList>
            <person name="Buettner E."/>
            <person name="Kellner H."/>
        </authorList>
    </citation>
    <scope>NUCLEOTIDE SEQUENCE [LARGE SCALE GENOMIC DNA]</scope>
    <source>
        <strain evidence="11 12">IHI B618</strain>
    </source>
</reference>
<sequence length="522" mass="56334">MVNLTYDECECASFVVLICALTHSFPPLPRPPVLLFGNVFVQILAGEIVYYDAATDTSFVYNLGDIAFIITAMALVWLMIPGVGFFYSGLLRRKNALSMIFTSLASIAVVSFQWFFWGFSLAFAENASPFIGTLRYFGLKGVLDAPSIGSTRIPALLFCIYQCMFAIITAALAVGAIAERGKLGPILVFIFIWTTIVYDPVACWTWNANGWSFTLGGLDFAGGTPVHIVSGTAALAISVYLGKRRGYGTERLAYKPHNTTYVVIGTVFLWFGWFGFNGGSALSANLRAVQACIVTNLAASVGGITWMLWDYRIERKWSAVGFCSGAISGLVAITPASGYVGSPAAVLFGVLGGTICNFATQLKFVLGYDDALDKLTLFVLFPSKQIFATHGVGGIVGNLLTALFAQASVAGFDGFTEIPGGWLDHNYIQLAYQIADSVAGFAWSFGVTTIILWVMHFIPGLRLRASEDAEILGIDDAEMGEFAYDYVGLEQEIGHSTDTSATRSSVRTSNEKAPEQPLPVDS</sequence>
<feature type="transmembrane region" description="Helical" evidence="8">
    <location>
        <begin position="320"/>
        <end position="340"/>
    </location>
</feature>
<feature type="transmembrane region" description="Helical" evidence="8">
    <location>
        <begin position="346"/>
        <end position="366"/>
    </location>
</feature>
<feature type="transmembrane region" description="Helical" evidence="8">
    <location>
        <begin position="430"/>
        <end position="454"/>
    </location>
</feature>
<feature type="domain" description="Ammonium transporter AmtB-like" evidence="10">
    <location>
        <begin position="67"/>
        <end position="484"/>
    </location>
</feature>
<evidence type="ECO:0000256" key="4">
    <source>
        <dbReference type="ARBA" id="ARBA00022692"/>
    </source>
</evidence>
<dbReference type="Pfam" id="PF00909">
    <property type="entry name" value="Ammonium_transp"/>
    <property type="match status" value="1"/>
</dbReference>
<dbReference type="OrthoDB" id="534912at2759"/>
<protein>
    <recommendedName>
        <fullName evidence="8">Ammonium transporter</fullName>
    </recommendedName>
</protein>
<evidence type="ECO:0000313" key="11">
    <source>
        <dbReference type="EMBL" id="RXW14610.1"/>
    </source>
</evidence>
<keyword evidence="7 8" id="KW-0924">Ammonia transport</keyword>
<dbReference type="AlphaFoldDB" id="A0A4Q2D5D1"/>
<dbReference type="SUPFAM" id="SSF111352">
    <property type="entry name" value="Ammonium transporter"/>
    <property type="match status" value="1"/>
</dbReference>
<dbReference type="PANTHER" id="PTHR43029:SF10">
    <property type="entry name" value="AMMONIUM TRANSPORTER MEP2"/>
    <property type="match status" value="1"/>
</dbReference>
<feature type="transmembrane region" description="Helical" evidence="8">
    <location>
        <begin position="186"/>
        <end position="208"/>
    </location>
</feature>